<dbReference type="CDD" id="cd17533">
    <property type="entry name" value="REC_LytTR_AgrA-like"/>
    <property type="match status" value="1"/>
</dbReference>
<dbReference type="InterPro" id="IPR011006">
    <property type="entry name" value="CheY-like_superfamily"/>
</dbReference>
<gene>
    <name evidence="8" type="primary">agrA</name>
    <name evidence="8" type="ORF">NCTC13760_01798</name>
</gene>
<feature type="modified residue" description="4-aspartylphosphate" evidence="5">
    <location>
        <position position="58"/>
    </location>
</feature>
<dbReference type="Gene3D" id="2.40.50.1020">
    <property type="entry name" value="LytTr DNA-binding domain"/>
    <property type="match status" value="1"/>
</dbReference>
<keyword evidence="3" id="KW-0010">Activator</keyword>
<dbReference type="SUPFAM" id="SSF52172">
    <property type="entry name" value="CheY-like"/>
    <property type="match status" value="1"/>
</dbReference>
<evidence type="ECO:0000313" key="8">
    <source>
        <dbReference type="EMBL" id="SUN69093.1"/>
    </source>
</evidence>
<feature type="domain" description="HTH LytTR-type" evidence="7">
    <location>
        <begin position="150"/>
        <end position="241"/>
    </location>
</feature>
<evidence type="ECO:0000256" key="1">
    <source>
        <dbReference type="ARBA" id="ARBA00022490"/>
    </source>
</evidence>
<dbReference type="PANTHER" id="PTHR37299">
    <property type="entry name" value="TRANSCRIPTIONAL REGULATOR-RELATED"/>
    <property type="match status" value="1"/>
</dbReference>
<dbReference type="InterPro" id="IPR046947">
    <property type="entry name" value="LytR-like"/>
</dbReference>
<keyword evidence="1" id="KW-0963">Cytoplasm</keyword>
<evidence type="ECO:0000259" key="6">
    <source>
        <dbReference type="PROSITE" id="PS50110"/>
    </source>
</evidence>
<dbReference type="GO" id="GO:0003677">
    <property type="term" value="F:DNA binding"/>
    <property type="evidence" value="ECO:0007669"/>
    <property type="project" value="InterPro"/>
</dbReference>
<dbReference type="Pfam" id="PF00072">
    <property type="entry name" value="Response_reg"/>
    <property type="match status" value="1"/>
</dbReference>
<evidence type="ECO:0000256" key="2">
    <source>
        <dbReference type="ARBA" id="ARBA00023012"/>
    </source>
</evidence>
<sequence length="241" mass="28007">MDIFVLEDDIPQQFRMERAINLVMESNNWHYRYLEISSNPDEIIAVAGNGEHQIFFLDLEIKGEEQQGIDVAKAIREKNSTAIIVFVTTHSEFMLLTYQSLVGAIDFIDKGLNEEAFNERLFVCLKEAVKRQEGNFGEHSYLFHTPQAKVRVAYDDILFFETSPAPHRVILHTKNERTEFYATIAEVAKSDERLFRCHRSFVVNVDNIARFDMRYKLIYFEMGETCPVARAKVKLLQEKIG</sequence>
<dbReference type="Proteomes" id="UP000255352">
    <property type="component" value="Unassembled WGS sequence"/>
</dbReference>
<dbReference type="PANTHER" id="PTHR37299:SF3">
    <property type="entry name" value="STAGE 0 SPORULATION PROTEIN A HOMOLOG"/>
    <property type="match status" value="1"/>
</dbReference>
<reference evidence="8 9" key="1">
    <citation type="submission" date="2018-06" db="EMBL/GenBank/DDBJ databases">
        <authorList>
            <consortium name="Pathogen Informatics"/>
            <person name="Doyle S."/>
        </authorList>
    </citation>
    <scope>NUCLEOTIDE SEQUENCE [LARGE SCALE GENOMIC DNA]</scope>
    <source>
        <strain evidence="8 9">NCTC13760</strain>
    </source>
</reference>
<dbReference type="PROSITE" id="PS50110">
    <property type="entry name" value="RESPONSE_REGULATORY"/>
    <property type="match status" value="1"/>
</dbReference>
<feature type="domain" description="Response regulatory" evidence="6">
    <location>
        <begin position="2"/>
        <end position="125"/>
    </location>
</feature>
<proteinExistence type="predicted"/>
<dbReference type="SMART" id="SM00850">
    <property type="entry name" value="LytTR"/>
    <property type="match status" value="1"/>
</dbReference>
<evidence type="ECO:0000256" key="4">
    <source>
        <dbReference type="ARBA" id="ARBA00037164"/>
    </source>
</evidence>
<dbReference type="AlphaFoldDB" id="A0A380KSC3"/>
<evidence type="ECO:0000256" key="3">
    <source>
        <dbReference type="ARBA" id="ARBA00023159"/>
    </source>
</evidence>
<dbReference type="EMBL" id="UHFP01000001">
    <property type="protein sequence ID" value="SUN69093.1"/>
    <property type="molecule type" value="Genomic_DNA"/>
</dbReference>
<evidence type="ECO:0000259" key="7">
    <source>
        <dbReference type="PROSITE" id="PS50930"/>
    </source>
</evidence>
<accession>A0A380KSC3</accession>
<dbReference type="InterPro" id="IPR007492">
    <property type="entry name" value="LytTR_DNA-bd_dom"/>
</dbReference>
<dbReference type="Pfam" id="PF04397">
    <property type="entry name" value="LytTR"/>
    <property type="match status" value="1"/>
</dbReference>
<evidence type="ECO:0000313" key="9">
    <source>
        <dbReference type="Proteomes" id="UP000255352"/>
    </source>
</evidence>
<dbReference type="GO" id="GO:0000156">
    <property type="term" value="F:phosphorelay response regulator activity"/>
    <property type="evidence" value="ECO:0007669"/>
    <property type="project" value="InterPro"/>
</dbReference>
<dbReference type="InterPro" id="IPR001789">
    <property type="entry name" value="Sig_transdc_resp-reg_receiver"/>
</dbReference>
<keyword evidence="2" id="KW-0902">Two-component regulatory system</keyword>
<dbReference type="Gene3D" id="3.40.50.2300">
    <property type="match status" value="1"/>
</dbReference>
<dbReference type="SMART" id="SM00448">
    <property type="entry name" value="REC"/>
    <property type="match status" value="1"/>
</dbReference>
<organism evidence="8 9">
    <name type="scientific">Streptococcus infantarius</name>
    <dbReference type="NCBI Taxonomy" id="102684"/>
    <lineage>
        <taxon>Bacteria</taxon>
        <taxon>Bacillati</taxon>
        <taxon>Bacillota</taxon>
        <taxon>Bacilli</taxon>
        <taxon>Lactobacillales</taxon>
        <taxon>Streptococcaceae</taxon>
        <taxon>Streptococcus</taxon>
    </lineage>
</organism>
<evidence type="ECO:0000256" key="5">
    <source>
        <dbReference type="PROSITE-ProRule" id="PRU00169"/>
    </source>
</evidence>
<dbReference type="PROSITE" id="PS50930">
    <property type="entry name" value="HTH_LYTTR"/>
    <property type="match status" value="1"/>
</dbReference>
<keyword evidence="5" id="KW-0597">Phosphoprotein</keyword>
<protein>
    <submittedName>
        <fullName evidence="8">Two-component system, AgrA family, response regulator</fullName>
    </submittedName>
</protein>
<comment type="function">
    <text evidence="4">Required for high-level post-exponential phase expression of a series of secreted proteins.</text>
</comment>
<name>A0A380KSC3_9STRE</name>
<dbReference type="RefSeq" id="WP_006531891.1">
    <property type="nucleotide sequence ID" value="NZ_CABKNK020000004.1"/>
</dbReference>
<dbReference type="GeneID" id="69903078"/>